<dbReference type="InterPro" id="IPR046825">
    <property type="entry name" value="PDH_C"/>
</dbReference>
<dbReference type="PANTHER" id="PTHR21363">
    <property type="entry name" value="PREPHENATE DEHYDROGENASE"/>
    <property type="match status" value="1"/>
</dbReference>
<dbReference type="InterPro" id="IPR008927">
    <property type="entry name" value="6-PGluconate_DH-like_C_sf"/>
</dbReference>
<accession>A0A4Q7VU68</accession>
<dbReference type="GO" id="GO:0070403">
    <property type="term" value="F:NAD+ binding"/>
    <property type="evidence" value="ECO:0007669"/>
    <property type="project" value="InterPro"/>
</dbReference>
<dbReference type="SUPFAM" id="SSF48179">
    <property type="entry name" value="6-phosphogluconate dehydrogenase C-terminal domain-like"/>
    <property type="match status" value="1"/>
</dbReference>
<gene>
    <name evidence="3" type="ORF">EV681_1907</name>
</gene>
<dbReference type="PROSITE" id="PS51176">
    <property type="entry name" value="PDH_ADH"/>
    <property type="match status" value="1"/>
</dbReference>
<evidence type="ECO:0000259" key="2">
    <source>
        <dbReference type="PROSITE" id="PS51176"/>
    </source>
</evidence>
<dbReference type="Gene3D" id="1.10.3660.10">
    <property type="entry name" value="6-phosphogluconate dehydrogenase C-terminal like domain"/>
    <property type="match status" value="1"/>
</dbReference>
<dbReference type="FunFam" id="3.40.50.720:FF:000208">
    <property type="entry name" value="Prephenate dehydrogenase"/>
    <property type="match status" value="1"/>
</dbReference>
<dbReference type="Pfam" id="PF02153">
    <property type="entry name" value="PDH_N"/>
    <property type="match status" value="1"/>
</dbReference>
<keyword evidence="4" id="KW-1185">Reference proteome</keyword>
<evidence type="ECO:0000313" key="3">
    <source>
        <dbReference type="EMBL" id="RZU00100.1"/>
    </source>
</evidence>
<dbReference type="GO" id="GO:0006571">
    <property type="term" value="P:tyrosine biosynthetic process"/>
    <property type="evidence" value="ECO:0007669"/>
    <property type="project" value="InterPro"/>
</dbReference>
<dbReference type="SUPFAM" id="SSF51735">
    <property type="entry name" value="NAD(P)-binding Rossmann-fold domains"/>
    <property type="match status" value="1"/>
</dbReference>
<dbReference type="RefSeq" id="WP_341273436.1">
    <property type="nucleotide sequence ID" value="NZ_SHKO01000001.1"/>
</dbReference>
<dbReference type="PANTHER" id="PTHR21363:SF0">
    <property type="entry name" value="PREPHENATE DEHYDROGENASE [NADP(+)]"/>
    <property type="match status" value="1"/>
</dbReference>
<reference evidence="3 4" key="1">
    <citation type="submission" date="2019-02" db="EMBL/GenBank/DDBJ databases">
        <title>Genomic Encyclopedia of Type Strains, Phase IV (KMG-IV): sequencing the most valuable type-strain genomes for metagenomic binning, comparative biology and taxonomic classification.</title>
        <authorList>
            <person name="Goeker M."/>
        </authorList>
    </citation>
    <scope>NUCLEOTIDE SEQUENCE [LARGE SCALE GENOMIC DNA]</scope>
    <source>
        <strain evidence="3 4">DSM 23814</strain>
    </source>
</reference>
<name>A0A4Q7VU68_9BURK</name>
<dbReference type="Proteomes" id="UP000293398">
    <property type="component" value="Unassembled WGS sequence"/>
</dbReference>
<proteinExistence type="predicted"/>
<dbReference type="Gene3D" id="3.40.50.720">
    <property type="entry name" value="NAD(P)-binding Rossmann-like Domain"/>
    <property type="match status" value="1"/>
</dbReference>
<dbReference type="InterPro" id="IPR036291">
    <property type="entry name" value="NAD(P)-bd_dom_sf"/>
</dbReference>
<keyword evidence="1" id="KW-0560">Oxidoreductase</keyword>
<feature type="domain" description="Prephenate/arogenate dehydrogenase" evidence="2">
    <location>
        <begin position="20"/>
        <end position="303"/>
    </location>
</feature>
<comment type="caution">
    <text evidence="3">The sequence shown here is derived from an EMBL/GenBank/DDBJ whole genome shotgun (WGS) entry which is preliminary data.</text>
</comment>
<organism evidence="3 4">
    <name type="scientific">Advenella incenata</name>
    <dbReference type="NCBI Taxonomy" id="267800"/>
    <lineage>
        <taxon>Bacteria</taxon>
        <taxon>Pseudomonadati</taxon>
        <taxon>Pseudomonadota</taxon>
        <taxon>Betaproteobacteria</taxon>
        <taxon>Burkholderiales</taxon>
        <taxon>Alcaligenaceae</taxon>
    </lineage>
</organism>
<evidence type="ECO:0000313" key="4">
    <source>
        <dbReference type="Proteomes" id="UP000293398"/>
    </source>
</evidence>
<dbReference type="InterPro" id="IPR050812">
    <property type="entry name" value="Preph/Arog_dehydrog"/>
</dbReference>
<dbReference type="GO" id="GO:0008977">
    <property type="term" value="F:prephenate dehydrogenase (NAD+) activity"/>
    <property type="evidence" value="ECO:0007669"/>
    <property type="project" value="InterPro"/>
</dbReference>
<dbReference type="InterPro" id="IPR046826">
    <property type="entry name" value="PDH_N"/>
</dbReference>
<protein>
    <submittedName>
        <fullName evidence="3">Prephenate dehydrogenase</fullName>
    </submittedName>
</protein>
<dbReference type="InterPro" id="IPR003099">
    <property type="entry name" value="Prephen_DH"/>
</dbReference>
<dbReference type="GO" id="GO:0004665">
    <property type="term" value="F:prephenate dehydrogenase (NADP+) activity"/>
    <property type="evidence" value="ECO:0007669"/>
    <property type="project" value="InterPro"/>
</dbReference>
<sequence>MIASKVSEQAVAAVPPLRIPVLAVVGVGLIGGSLALSLKRNGVVDKVLGISHDPASINKALELGIIDTIASFEQVSQADVIVIATPVSAFESVCNAIKPFLAPRTIITDVCSTKQQVVGMARRSLGDRVGQFVPGHPIAGAETSGPAAANAFLFEQKQVILAPLQENAPEQIDLLTRLWEACGSTVSSMGAAEHDRIFAAVSHMPHFLSALYMYSLLDAEQTDSKLKYAGSGFRDFTRIAAGPPVMWRDIFSSNRECMLEEITRFQTCLEQARQMLESGNNEAFEAWLAAAAQARQDWENPPS</sequence>
<evidence type="ECO:0000256" key="1">
    <source>
        <dbReference type="ARBA" id="ARBA00023002"/>
    </source>
</evidence>
<dbReference type="AlphaFoldDB" id="A0A4Q7VU68"/>
<dbReference type="EMBL" id="SHKO01000001">
    <property type="protein sequence ID" value="RZU00100.1"/>
    <property type="molecule type" value="Genomic_DNA"/>
</dbReference>
<dbReference type="Pfam" id="PF20463">
    <property type="entry name" value="PDH_C"/>
    <property type="match status" value="1"/>
</dbReference>